<keyword evidence="4 9" id="KW-0812">Transmembrane</keyword>
<dbReference type="Pfam" id="PF00005">
    <property type="entry name" value="ABC_tran"/>
    <property type="match status" value="1"/>
</dbReference>
<comment type="subcellular location">
    <subcellularLocation>
        <location evidence="1">Cell membrane</location>
        <topology evidence="1">Multi-pass membrane protein</topology>
    </subcellularLocation>
</comment>
<feature type="transmembrane region" description="Helical" evidence="9">
    <location>
        <begin position="238"/>
        <end position="263"/>
    </location>
</feature>
<keyword evidence="13" id="KW-1185">Reference proteome</keyword>
<proteinExistence type="predicted"/>
<dbReference type="Gene3D" id="3.40.50.300">
    <property type="entry name" value="P-loop containing nucleotide triphosphate hydrolases"/>
    <property type="match status" value="1"/>
</dbReference>
<dbReference type="GO" id="GO:0005886">
    <property type="term" value="C:plasma membrane"/>
    <property type="evidence" value="ECO:0007669"/>
    <property type="project" value="UniProtKB-SubCell"/>
</dbReference>
<evidence type="ECO:0000256" key="4">
    <source>
        <dbReference type="ARBA" id="ARBA00022692"/>
    </source>
</evidence>
<comment type="caution">
    <text evidence="12">The sequence shown here is derived from an EMBL/GenBank/DDBJ whole genome shotgun (WGS) entry which is preliminary data.</text>
</comment>
<evidence type="ECO:0000256" key="7">
    <source>
        <dbReference type="ARBA" id="ARBA00022989"/>
    </source>
</evidence>
<evidence type="ECO:0000259" key="11">
    <source>
        <dbReference type="PROSITE" id="PS50929"/>
    </source>
</evidence>
<dbReference type="EMBL" id="WHYR01000085">
    <property type="protein sequence ID" value="MQL53961.1"/>
    <property type="molecule type" value="Genomic_DNA"/>
</dbReference>
<evidence type="ECO:0000256" key="8">
    <source>
        <dbReference type="ARBA" id="ARBA00023136"/>
    </source>
</evidence>
<sequence>MLDKRLLQQARTVCMSLALTVGAGLAAGLLAVLQAGLLARVVNGVFLEGRDLGGVWSWLLAMLGVIFLRALLAWVSEAAAFHAAARVKHDLRRRLLEHLLDLGPVYVRGERTGELVNVLVEGVEAVEAYFARYLPQLALAALLPLAVLGFVFPLDLATGLLLLFTAPLIPFFMYLIGGWAQNLTRRQWESLSRMSAHFLDVLQGLTTLKIFGRSRDQVAVIARVSDRFRRTTMGVLRVAFLSALVLEFTATISTALVAVTVGLRLVYARIPFEQALFLLLLAPEFYLPLRLLGSAFHAGMAGVSAAGRIFALLETPAGEWALPQEKVRHIEQTALREAALPQEKGLHIHFRDVHFSYEGGERPALRGISFELPPGEQVALVGPSGAGKSTVVNLLLRFVEPDAGLITVNGVPLEQIPAGRWRRYVALVPQHPHLFSGNVADNIRLGRPGASMEEVVEAARLAGVHPFIQAFPRGYDTPVGEGGLRLSGGQARLIAIARAFLKDAPLLILDEPTTALDPLLESAVRESLEQLMRGRTVLVIAHRLATVYRAGRILVLEEGRVVEAGRHAELMARQGVYYRLVCANGGAA</sequence>
<dbReference type="InterPro" id="IPR036640">
    <property type="entry name" value="ABC1_TM_sf"/>
</dbReference>
<dbReference type="InterPro" id="IPR014216">
    <property type="entry name" value="ABC_transptr_CydD"/>
</dbReference>
<evidence type="ECO:0000313" key="13">
    <source>
        <dbReference type="Proteomes" id="UP000441717"/>
    </source>
</evidence>
<dbReference type="GO" id="GO:0005524">
    <property type="term" value="F:ATP binding"/>
    <property type="evidence" value="ECO:0007669"/>
    <property type="project" value="UniProtKB-KW"/>
</dbReference>
<feature type="transmembrane region" description="Helical" evidence="9">
    <location>
        <begin position="55"/>
        <end position="84"/>
    </location>
</feature>
<dbReference type="GO" id="GO:0016887">
    <property type="term" value="F:ATP hydrolysis activity"/>
    <property type="evidence" value="ECO:0007669"/>
    <property type="project" value="InterPro"/>
</dbReference>
<dbReference type="InterPro" id="IPR003593">
    <property type="entry name" value="AAA+_ATPase"/>
</dbReference>
<feature type="transmembrane region" description="Helical" evidence="9">
    <location>
        <begin position="160"/>
        <end position="180"/>
    </location>
</feature>
<dbReference type="InterPro" id="IPR039421">
    <property type="entry name" value="Type_1_exporter"/>
</dbReference>
<keyword evidence="6" id="KW-0067">ATP-binding</keyword>
<dbReference type="Proteomes" id="UP000441717">
    <property type="component" value="Unassembled WGS sequence"/>
</dbReference>
<dbReference type="CDD" id="cd18584">
    <property type="entry name" value="ABC_6TM_AarD_CydD"/>
    <property type="match status" value="1"/>
</dbReference>
<dbReference type="GO" id="GO:0042883">
    <property type="term" value="P:cysteine transport"/>
    <property type="evidence" value="ECO:0007669"/>
    <property type="project" value="InterPro"/>
</dbReference>
<dbReference type="SUPFAM" id="SSF52540">
    <property type="entry name" value="P-loop containing nucleoside triphosphate hydrolases"/>
    <property type="match status" value="1"/>
</dbReference>
<dbReference type="InterPro" id="IPR027417">
    <property type="entry name" value="P-loop_NTPase"/>
</dbReference>
<feature type="domain" description="ABC transporter" evidence="10">
    <location>
        <begin position="348"/>
        <end position="583"/>
    </location>
</feature>
<dbReference type="Pfam" id="PF00664">
    <property type="entry name" value="ABC_membrane"/>
    <property type="match status" value="1"/>
</dbReference>
<gene>
    <name evidence="12" type="primary">cydD</name>
    <name evidence="12" type="ORF">GFC01_17195</name>
</gene>
<keyword evidence="3" id="KW-1003">Cell membrane</keyword>
<protein>
    <submittedName>
        <fullName evidence="12">Thiol reductant ABC exporter subunit CydD</fullName>
    </submittedName>
</protein>
<dbReference type="OrthoDB" id="9771903at2"/>
<dbReference type="SUPFAM" id="SSF90123">
    <property type="entry name" value="ABC transporter transmembrane region"/>
    <property type="match status" value="1"/>
</dbReference>
<evidence type="ECO:0000256" key="2">
    <source>
        <dbReference type="ARBA" id="ARBA00022448"/>
    </source>
</evidence>
<evidence type="ECO:0000313" key="12">
    <source>
        <dbReference type="EMBL" id="MQL53961.1"/>
    </source>
</evidence>
<name>A0A6N7IVM9_9FIRM</name>
<dbReference type="InterPro" id="IPR003439">
    <property type="entry name" value="ABC_transporter-like_ATP-bd"/>
</dbReference>
<evidence type="ECO:0000259" key="10">
    <source>
        <dbReference type="PROSITE" id="PS50893"/>
    </source>
</evidence>
<keyword evidence="8 9" id="KW-0472">Membrane</keyword>
<dbReference type="RefSeq" id="WP_152948408.1">
    <property type="nucleotide sequence ID" value="NZ_WHYR01000085.1"/>
</dbReference>
<dbReference type="FunFam" id="3.40.50.300:FF:000221">
    <property type="entry name" value="Multidrug ABC transporter ATP-binding protein"/>
    <property type="match status" value="1"/>
</dbReference>
<feature type="domain" description="ABC transmembrane type-1" evidence="11">
    <location>
        <begin position="18"/>
        <end position="301"/>
    </location>
</feature>
<organism evidence="12 13">
    <name type="scientific">Desulfofundulus thermobenzoicus</name>
    <dbReference type="NCBI Taxonomy" id="29376"/>
    <lineage>
        <taxon>Bacteria</taxon>
        <taxon>Bacillati</taxon>
        <taxon>Bacillota</taxon>
        <taxon>Clostridia</taxon>
        <taxon>Eubacteriales</taxon>
        <taxon>Peptococcaceae</taxon>
        <taxon>Desulfofundulus</taxon>
    </lineage>
</organism>
<dbReference type="PANTHER" id="PTHR24221:SF590">
    <property type="entry name" value="COMPONENT LINKED WITH THE ASSEMBLY OF CYTOCHROME' TRANSPORT TRANSMEMBRANE ATP-BINDING PROTEIN ABC TRANSPORTER CYDD-RELATED"/>
    <property type="match status" value="1"/>
</dbReference>
<dbReference type="PROSITE" id="PS50893">
    <property type="entry name" value="ABC_TRANSPORTER_2"/>
    <property type="match status" value="1"/>
</dbReference>
<dbReference type="SMART" id="SM00382">
    <property type="entry name" value="AAA"/>
    <property type="match status" value="1"/>
</dbReference>
<dbReference type="PANTHER" id="PTHR24221">
    <property type="entry name" value="ATP-BINDING CASSETTE SUB-FAMILY B"/>
    <property type="match status" value="1"/>
</dbReference>
<dbReference type="GO" id="GO:0140359">
    <property type="term" value="F:ABC-type transporter activity"/>
    <property type="evidence" value="ECO:0007669"/>
    <property type="project" value="InterPro"/>
</dbReference>
<evidence type="ECO:0000256" key="5">
    <source>
        <dbReference type="ARBA" id="ARBA00022741"/>
    </source>
</evidence>
<keyword evidence="2" id="KW-0813">Transport</keyword>
<dbReference type="InterPro" id="IPR017871">
    <property type="entry name" value="ABC_transporter-like_CS"/>
</dbReference>
<dbReference type="Gene3D" id="1.20.1560.10">
    <property type="entry name" value="ABC transporter type 1, transmembrane domain"/>
    <property type="match status" value="1"/>
</dbReference>
<feature type="transmembrane region" description="Helical" evidence="9">
    <location>
        <begin position="137"/>
        <end position="154"/>
    </location>
</feature>
<reference evidence="12 13" key="1">
    <citation type="submission" date="2019-10" db="EMBL/GenBank/DDBJ databases">
        <title>Comparative genomics of sulfur disproportionating microorganisms.</title>
        <authorList>
            <person name="Ward L.M."/>
            <person name="Bertran E."/>
            <person name="Johnston D."/>
        </authorList>
    </citation>
    <scope>NUCLEOTIDE SEQUENCE [LARGE SCALE GENOMIC DNA]</scope>
    <source>
        <strain evidence="12 13">DSM 14055</strain>
    </source>
</reference>
<evidence type="ECO:0000256" key="3">
    <source>
        <dbReference type="ARBA" id="ARBA00022475"/>
    </source>
</evidence>
<evidence type="ECO:0000256" key="1">
    <source>
        <dbReference type="ARBA" id="ARBA00004651"/>
    </source>
</evidence>
<keyword evidence="7 9" id="KW-1133">Transmembrane helix</keyword>
<evidence type="ECO:0000256" key="6">
    <source>
        <dbReference type="ARBA" id="ARBA00022840"/>
    </source>
</evidence>
<dbReference type="InterPro" id="IPR011527">
    <property type="entry name" value="ABC1_TM_dom"/>
</dbReference>
<feature type="transmembrane region" description="Helical" evidence="9">
    <location>
        <begin position="12"/>
        <end position="35"/>
    </location>
</feature>
<dbReference type="PROSITE" id="PS50929">
    <property type="entry name" value="ABC_TM1F"/>
    <property type="match status" value="1"/>
</dbReference>
<dbReference type="PROSITE" id="PS00211">
    <property type="entry name" value="ABC_TRANSPORTER_1"/>
    <property type="match status" value="1"/>
</dbReference>
<dbReference type="AlphaFoldDB" id="A0A6N7IVM9"/>
<dbReference type="NCBIfam" id="TIGR02857">
    <property type="entry name" value="CydD"/>
    <property type="match status" value="1"/>
</dbReference>
<accession>A0A6N7IVM9</accession>
<evidence type="ECO:0000256" key="9">
    <source>
        <dbReference type="SAM" id="Phobius"/>
    </source>
</evidence>
<keyword evidence="5" id="KW-0547">Nucleotide-binding</keyword>